<feature type="region of interest" description="Disordered" evidence="1">
    <location>
        <begin position="61"/>
        <end position="103"/>
    </location>
</feature>
<dbReference type="Proteomes" id="UP000799750">
    <property type="component" value="Unassembled WGS sequence"/>
</dbReference>
<evidence type="ECO:0000313" key="3">
    <source>
        <dbReference type="Proteomes" id="UP000799750"/>
    </source>
</evidence>
<keyword evidence="3" id="KW-1185">Reference proteome</keyword>
<accession>A0A6A6Q9P6</accession>
<evidence type="ECO:0000256" key="1">
    <source>
        <dbReference type="SAM" id="MobiDB-lite"/>
    </source>
</evidence>
<evidence type="ECO:0000313" key="2">
    <source>
        <dbReference type="EMBL" id="KAF2488811.1"/>
    </source>
</evidence>
<protein>
    <submittedName>
        <fullName evidence="2">Uncharacterized protein</fullName>
    </submittedName>
</protein>
<organism evidence="2 3">
    <name type="scientific">Lophium mytilinum</name>
    <dbReference type="NCBI Taxonomy" id="390894"/>
    <lineage>
        <taxon>Eukaryota</taxon>
        <taxon>Fungi</taxon>
        <taxon>Dikarya</taxon>
        <taxon>Ascomycota</taxon>
        <taxon>Pezizomycotina</taxon>
        <taxon>Dothideomycetes</taxon>
        <taxon>Pleosporomycetidae</taxon>
        <taxon>Mytilinidiales</taxon>
        <taxon>Mytilinidiaceae</taxon>
        <taxon>Lophium</taxon>
    </lineage>
</organism>
<reference evidence="2" key="1">
    <citation type="journal article" date="2020" name="Stud. Mycol.">
        <title>101 Dothideomycetes genomes: a test case for predicting lifestyles and emergence of pathogens.</title>
        <authorList>
            <person name="Haridas S."/>
            <person name="Albert R."/>
            <person name="Binder M."/>
            <person name="Bloem J."/>
            <person name="Labutti K."/>
            <person name="Salamov A."/>
            <person name="Andreopoulos B."/>
            <person name="Baker S."/>
            <person name="Barry K."/>
            <person name="Bills G."/>
            <person name="Bluhm B."/>
            <person name="Cannon C."/>
            <person name="Castanera R."/>
            <person name="Culley D."/>
            <person name="Daum C."/>
            <person name="Ezra D."/>
            <person name="Gonzalez J."/>
            <person name="Henrissat B."/>
            <person name="Kuo A."/>
            <person name="Liang C."/>
            <person name="Lipzen A."/>
            <person name="Lutzoni F."/>
            <person name="Magnuson J."/>
            <person name="Mondo S."/>
            <person name="Nolan M."/>
            <person name="Ohm R."/>
            <person name="Pangilinan J."/>
            <person name="Park H.-J."/>
            <person name="Ramirez L."/>
            <person name="Alfaro M."/>
            <person name="Sun H."/>
            <person name="Tritt A."/>
            <person name="Yoshinaga Y."/>
            <person name="Zwiers L.-H."/>
            <person name="Turgeon B."/>
            <person name="Goodwin S."/>
            <person name="Spatafora J."/>
            <person name="Crous P."/>
            <person name="Grigoriev I."/>
        </authorList>
    </citation>
    <scope>NUCLEOTIDE SEQUENCE</scope>
    <source>
        <strain evidence="2">CBS 269.34</strain>
    </source>
</reference>
<name>A0A6A6Q9P6_9PEZI</name>
<proteinExistence type="predicted"/>
<dbReference type="AlphaFoldDB" id="A0A6A6Q9P6"/>
<feature type="compositionally biased region" description="Gly residues" evidence="1">
    <location>
        <begin position="87"/>
        <end position="103"/>
    </location>
</feature>
<gene>
    <name evidence="2" type="ORF">BU16DRAFT_567777</name>
</gene>
<sequence>MAEKAPQTPAYVSNGEITAKPLSARISGIADSAFVFVMLYLTTLFSTDTYAAALGSPYRRSTSASTLLRPSGVRDNPSPYGRLTGTPRGGGGGSGNMGRVNGDGGSLRLMASTGCGACG</sequence>
<dbReference type="OrthoDB" id="2121326at2759"/>
<dbReference type="EMBL" id="MU004200">
    <property type="protein sequence ID" value="KAF2488811.1"/>
    <property type="molecule type" value="Genomic_DNA"/>
</dbReference>